<feature type="chain" id="PRO_5036903275" evidence="2">
    <location>
        <begin position="27"/>
        <end position="1089"/>
    </location>
</feature>
<dbReference type="Proteomes" id="UP000887563">
    <property type="component" value="Unplaced"/>
</dbReference>
<dbReference type="AlphaFoldDB" id="A0A914KYE3"/>
<feature type="compositionally biased region" description="Acidic residues" evidence="1">
    <location>
        <begin position="816"/>
        <end position="835"/>
    </location>
</feature>
<evidence type="ECO:0000259" key="3">
    <source>
        <dbReference type="Pfam" id="PF16469"/>
    </source>
</evidence>
<reference evidence="5" key="1">
    <citation type="submission" date="2022-11" db="UniProtKB">
        <authorList>
            <consortium name="WormBaseParasite"/>
        </authorList>
    </citation>
    <scope>IDENTIFICATION</scope>
</reference>
<feature type="domain" description="Polyprotein allergen nematode" evidence="3">
    <location>
        <begin position="43"/>
        <end position="148"/>
    </location>
</feature>
<evidence type="ECO:0000256" key="1">
    <source>
        <dbReference type="SAM" id="MobiDB-lite"/>
    </source>
</evidence>
<feature type="domain" description="Polyprotein allergen nematode" evidence="3">
    <location>
        <begin position="216"/>
        <end position="337"/>
    </location>
</feature>
<feature type="region of interest" description="Disordered" evidence="1">
    <location>
        <begin position="628"/>
        <end position="647"/>
    </location>
</feature>
<feature type="compositionally biased region" description="Basic residues" evidence="1">
    <location>
        <begin position="187"/>
        <end position="200"/>
    </location>
</feature>
<feature type="signal peptide" evidence="2">
    <location>
        <begin position="1"/>
        <end position="26"/>
    </location>
</feature>
<feature type="region of interest" description="Disordered" evidence="1">
    <location>
        <begin position="795"/>
        <end position="837"/>
    </location>
</feature>
<feature type="compositionally biased region" description="Acidic residues" evidence="1">
    <location>
        <begin position="797"/>
        <end position="806"/>
    </location>
</feature>
<dbReference type="Pfam" id="PF16469">
    <property type="entry name" value="NPA"/>
    <property type="match status" value="7"/>
</dbReference>
<feature type="compositionally biased region" description="Basic residues" evidence="1">
    <location>
        <begin position="631"/>
        <end position="643"/>
    </location>
</feature>
<feature type="domain" description="Polyprotein allergen nematode" evidence="3">
    <location>
        <begin position="646"/>
        <end position="768"/>
    </location>
</feature>
<dbReference type="WBParaSite" id="Minc3s00164g06507">
    <property type="protein sequence ID" value="Minc3s00164g06507"/>
    <property type="gene ID" value="Minc3s00164g06507"/>
</dbReference>
<accession>A0A914KYE3</accession>
<proteinExistence type="predicted"/>
<dbReference type="InterPro" id="IPR032487">
    <property type="entry name" value="ABA-1_nematode"/>
</dbReference>
<dbReference type="InterPro" id="IPR038289">
    <property type="entry name" value="DVA-1_sf"/>
</dbReference>
<feature type="domain" description="Polyprotein allergen nematode" evidence="3">
    <location>
        <begin position="838"/>
        <end position="955"/>
    </location>
</feature>
<feature type="domain" description="Polyprotein allergen nematode" evidence="3">
    <location>
        <begin position="360"/>
        <end position="481"/>
    </location>
</feature>
<keyword evidence="4" id="KW-1185">Reference proteome</keyword>
<protein>
    <submittedName>
        <fullName evidence="5">Polyprotein allergen nematode domain-containing protein</fullName>
    </submittedName>
</protein>
<dbReference type="Gene3D" id="1.10.533.30">
    <property type="entry name" value="Nematode polyprotein allergen ABA-1"/>
    <property type="match status" value="7"/>
</dbReference>
<feature type="region of interest" description="Disordered" evidence="1">
    <location>
        <begin position="153"/>
        <end position="200"/>
    </location>
</feature>
<feature type="compositionally biased region" description="Basic and acidic residues" evidence="1">
    <location>
        <begin position="153"/>
        <end position="186"/>
    </location>
</feature>
<evidence type="ECO:0000313" key="4">
    <source>
        <dbReference type="Proteomes" id="UP000887563"/>
    </source>
</evidence>
<name>A0A914KYE3_MELIC</name>
<feature type="domain" description="Polyprotein allergen nematode" evidence="3">
    <location>
        <begin position="500"/>
        <end position="622"/>
    </location>
</feature>
<evidence type="ECO:0000256" key="2">
    <source>
        <dbReference type="SAM" id="SignalP"/>
    </source>
</evidence>
<sequence length="1089" mass="126374">MLVHKCLKRFIFLILFLFSLSSLNSATRTEREGINGQDVGVNIEWLTDDQLSELSETEGRPARLVKLKQFYDALEDSKAKTEATNKIVEQCYDWLSEVVSEEEKSELEQLHEANHEECHKKVHEYLNRLGEDKRGQIEEKLPFCEHVWYGQAHKHENPENDSGKEEEKTEAKEENKVDEKKEEHQHEHHHAKKRWAHRHRRDHDHFAHDDGVHEHHELEDYLRTHLSWLTDEQKAEMRSLKAEGAGKESLRSKAMQYLEQSTGEQRNEAIKQLVSGCRELLRRLFGAEAAEELKQMRESGTTFEELEVKIGKLTEALEDEGKRQKARDYGPACKRIFALSMAVSPAPSRRRRECAQCSERLKHAIKTHLSWLSDEQKAELKADEIAGKTREETKEKVMKWFEAIGEESEKEKARELMKGGCREMIKEILGEEAASKIKQMKESGATPEALTAEVDKLMGELTDEKKKETAALYSSACKQVFGIKASRKRRDHHHGHGGGHTLEDYFKTHLSWLDDGQKENLKTMKGEGKTREEMQKQVMEWFNKLEGEPKTKALELMQTGCRELLKIILGEDKAIEVKNMKEAGTDVNLISNKINEWINELSETSHLRKLAEEYKPVCRQLFGVGEEKKSAGRKRRDHHHGHGGGHTLEDYFKTHLSWLDDGQKENLKTMKGEGKTREEMQKKVMEWFNKLEGEPKKKALELMQTGCRELLKIILGEDKAIEVKNMKEAGTDVNLISNKINEWINELSETSHLRKLAEEYKPVCTQLFGVGEASVSRKRRSWKDIYGKKKLNNRGYDDEEEEEDEGYSNPRVSNIEENDEQTQTDMGDDDEDHDFGDEHLNAHKKWLTSSQKRHIKRMKDKGHEDHEIHDKINEFHETSPEEVKRTAQGILKRGCESVFQRLFGEYIADEIIQAREQGASTAELDEKINTALGHIRNAKKRKEATRFAATCRRIFTMIERRRRSVTPIEEQTLEQLFSSHLNWLSDAQQEELRRIRDEGLGRTEMQERVLEWLVELSGYERANAMEQLREGCTLLLFQVYGNDKANDLIKLKNQGAPKHEIALRLLDEEQKHSKAFGPVCRHFFIEGNY</sequence>
<keyword evidence="2" id="KW-0732">Signal</keyword>
<feature type="domain" description="Polyprotein allergen nematode" evidence="3">
    <location>
        <begin position="971"/>
        <end position="1065"/>
    </location>
</feature>
<organism evidence="4 5">
    <name type="scientific">Meloidogyne incognita</name>
    <name type="common">Southern root-knot nematode worm</name>
    <name type="synonym">Oxyuris incognita</name>
    <dbReference type="NCBI Taxonomy" id="6306"/>
    <lineage>
        <taxon>Eukaryota</taxon>
        <taxon>Metazoa</taxon>
        <taxon>Ecdysozoa</taxon>
        <taxon>Nematoda</taxon>
        <taxon>Chromadorea</taxon>
        <taxon>Rhabditida</taxon>
        <taxon>Tylenchina</taxon>
        <taxon>Tylenchomorpha</taxon>
        <taxon>Tylenchoidea</taxon>
        <taxon>Meloidogynidae</taxon>
        <taxon>Meloidogyninae</taxon>
        <taxon>Meloidogyne</taxon>
        <taxon>Meloidogyne incognita group</taxon>
    </lineage>
</organism>
<evidence type="ECO:0000313" key="5">
    <source>
        <dbReference type="WBParaSite" id="Minc3s00164g06507"/>
    </source>
</evidence>